<dbReference type="Proteomes" id="UP000198882">
    <property type="component" value="Unassembled WGS sequence"/>
</dbReference>
<accession>A0A1G8VPW2</accession>
<evidence type="ECO:0000256" key="1">
    <source>
        <dbReference type="SAM" id="MobiDB-lite"/>
    </source>
</evidence>
<dbReference type="RefSeq" id="WP_090303858.1">
    <property type="nucleotide sequence ID" value="NZ_FNFE01000001.1"/>
</dbReference>
<feature type="compositionally biased region" description="Acidic residues" evidence="1">
    <location>
        <begin position="130"/>
        <end position="147"/>
    </location>
</feature>
<feature type="region of interest" description="Disordered" evidence="1">
    <location>
        <begin position="75"/>
        <end position="147"/>
    </location>
</feature>
<gene>
    <name evidence="2" type="ORF">SAMN04515672_1443</name>
</gene>
<dbReference type="STRING" id="1095776.SAMN04515672_1443"/>
<evidence type="ECO:0000313" key="2">
    <source>
        <dbReference type="EMBL" id="SDJ67979.1"/>
    </source>
</evidence>
<reference evidence="3" key="1">
    <citation type="submission" date="2016-10" db="EMBL/GenBank/DDBJ databases">
        <authorList>
            <person name="Varghese N."/>
            <person name="Submissions S."/>
        </authorList>
    </citation>
    <scope>NUCLEOTIDE SEQUENCE [LARGE SCALE GENOMIC DNA]</scope>
    <source>
        <strain evidence="3">B4,CECT 8067,JCM 17497</strain>
    </source>
</reference>
<keyword evidence="3" id="KW-1185">Reference proteome</keyword>
<name>A0A1G8VPW2_9EURY</name>
<dbReference type="OrthoDB" id="163983at2157"/>
<dbReference type="EMBL" id="FNFE01000001">
    <property type="protein sequence ID" value="SDJ67979.1"/>
    <property type="molecule type" value="Genomic_DNA"/>
</dbReference>
<sequence>MSNDDSRGNESPDRQDASLPQTPTQPIRTYLEALDTLTRALHARLHLAEIEGERVPDETRRKARRRCREIRAEASGIGLSLLGPDAAIPYHPDETDADTGSGVTTFSGPPPSKFGREHQHDHEPEQNREPDDEDANDEDTDNGERDD</sequence>
<organism evidence="2 3">
    <name type="scientific">Natronorubrum texcoconense</name>
    <dbReference type="NCBI Taxonomy" id="1095776"/>
    <lineage>
        <taxon>Archaea</taxon>
        <taxon>Methanobacteriati</taxon>
        <taxon>Methanobacteriota</taxon>
        <taxon>Stenosarchaea group</taxon>
        <taxon>Halobacteria</taxon>
        <taxon>Halobacteriales</taxon>
        <taxon>Natrialbaceae</taxon>
        <taxon>Natronorubrum</taxon>
    </lineage>
</organism>
<evidence type="ECO:0000313" key="3">
    <source>
        <dbReference type="Proteomes" id="UP000198882"/>
    </source>
</evidence>
<feature type="compositionally biased region" description="Basic and acidic residues" evidence="1">
    <location>
        <begin position="1"/>
        <end position="16"/>
    </location>
</feature>
<feature type="region of interest" description="Disordered" evidence="1">
    <location>
        <begin position="1"/>
        <end position="26"/>
    </location>
</feature>
<protein>
    <submittedName>
        <fullName evidence="2">Uncharacterized protein</fullName>
    </submittedName>
</protein>
<proteinExistence type="predicted"/>
<feature type="compositionally biased region" description="Basic and acidic residues" evidence="1">
    <location>
        <begin position="114"/>
        <end position="129"/>
    </location>
</feature>
<dbReference type="AlphaFoldDB" id="A0A1G8VPW2"/>